<accession>A6BK39</accession>
<evidence type="ECO:0000259" key="2">
    <source>
        <dbReference type="Pfam" id="PF18106"/>
    </source>
</evidence>
<proteinExistence type="predicted"/>
<keyword evidence="3" id="KW-0396">Initiation factor</keyword>
<dbReference type="InterPro" id="IPR003491">
    <property type="entry name" value="REP-like_C"/>
</dbReference>
<reference evidence="3 4" key="1">
    <citation type="submission" date="2007-03" db="EMBL/GenBank/DDBJ databases">
        <authorList>
            <person name="Fulton L."/>
            <person name="Clifton S."/>
            <person name="Fulton B."/>
            <person name="Xu J."/>
            <person name="Minx P."/>
            <person name="Pepin K.H."/>
            <person name="Johnson M."/>
            <person name="Thiruvilangam P."/>
            <person name="Bhonagiri V."/>
            <person name="Nash W.E."/>
            <person name="Mardis E.R."/>
            <person name="Wilson R.K."/>
        </authorList>
    </citation>
    <scope>NUCLEOTIDE SEQUENCE [LARGE SCALE GENOMIC DNA]</scope>
    <source>
        <strain evidence="3 4">DSM 13814</strain>
    </source>
</reference>
<keyword evidence="3" id="KW-0648">Protein biosynthesis</keyword>
<evidence type="ECO:0000259" key="1">
    <source>
        <dbReference type="Pfam" id="PF02486"/>
    </source>
</evidence>
<dbReference type="Pfam" id="PF02486">
    <property type="entry name" value="Rep_trans"/>
    <property type="match status" value="1"/>
</dbReference>
<evidence type="ECO:0000313" key="3">
    <source>
        <dbReference type="EMBL" id="EDM61906.1"/>
    </source>
</evidence>
<comment type="caution">
    <text evidence="3">The sequence shown here is derived from an EMBL/GenBank/DDBJ whole genome shotgun (WGS) entry which is preliminary data.</text>
</comment>
<organism evidence="3 4">
    <name type="scientific">Dorea longicatena DSM 13814</name>
    <dbReference type="NCBI Taxonomy" id="411462"/>
    <lineage>
        <taxon>Bacteria</taxon>
        <taxon>Bacillati</taxon>
        <taxon>Bacillota</taxon>
        <taxon>Clostridia</taxon>
        <taxon>Lachnospirales</taxon>
        <taxon>Lachnospiraceae</taxon>
        <taxon>Dorea</taxon>
    </lineage>
</organism>
<dbReference type="AlphaFoldDB" id="A6BK39"/>
<dbReference type="eggNOG" id="COG2946">
    <property type="taxonomic scope" value="Bacteria"/>
</dbReference>
<feature type="domain" description="Rolling Circle replication initiation protein N-terminal" evidence="2">
    <location>
        <begin position="5"/>
        <end position="64"/>
    </location>
</feature>
<dbReference type="EMBL" id="AAXB02000020">
    <property type="protein sequence ID" value="EDM61906.1"/>
    <property type="molecule type" value="Genomic_DNA"/>
</dbReference>
<dbReference type="Pfam" id="PF18106">
    <property type="entry name" value="Rol_Rep_N"/>
    <property type="match status" value="1"/>
</dbReference>
<evidence type="ECO:0000313" key="4">
    <source>
        <dbReference type="Proteomes" id="UP000004016"/>
    </source>
</evidence>
<dbReference type="InterPro" id="IPR040819">
    <property type="entry name" value="Rol_Rep_N"/>
</dbReference>
<sequence>MTVTGYEKGIAGHEVVAIFDNIKVLKPTGNAQYQGFQILMSGKGCRNYENFLQLNEETWFDFLNRVCQYHINFPRIDLAIDDRKPYLSIPDLIIRTKEGLLSTKLRDIDFHDSGELKEEVFQSKGGSLYLGSSASNLRLVFYEKGYEQNKKYGTELDENWNRYELRFRQEMAVSVVQELLRYRDVAGLAMEVLNSKIRFLEKPTDSMTTRKRLYPTYQAWAELMKDIGKVKLTMQPQKKSLQKVWEWLEKYVAPSLKLFAEVGKIEKRDYIGNLVANGEMNITQKQLYDDYIKARRLEERG</sequence>
<dbReference type="GO" id="GO:0003743">
    <property type="term" value="F:translation initiation factor activity"/>
    <property type="evidence" value="ECO:0007669"/>
    <property type="project" value="UniProtKB-KW"/>
</dbReference>
<name>A6BK39_9FIRM</name>
<gene>
    <name evidence="3" type="ORF">DORLON_02688</name>
</gene>
<feature type="domain" description="Replication initiation protein-like C-terminal" evidence="1">
    <location>
        <begin position="72"/>
        <end position="275"/>
    </location>
</feature>
<dbReference type="HOGENOM" id="CLU_037938_1_0_9"/>
<dbReference type="Proteomes" id="UP000004016">
    <property type="component" value="Unassembled WGS sequence"/>
</dbReference>
<protein>
    <submittedName>
        <fullName evidence="3">Replication initiation factor</fullName>
    </submittedName>
</protein>
<reference evidence="3 4" key="2">
    <citation type="submission" date="2007-04" db="EMBL/GenBank/DDBJ databases">
        <title>Draft genome sequence of Dorea longicatena (DSM 13814).</title>
        <authorList>
            <person name="Sudarsanam P."/>
            <person name="Ley R."/>
            <person name="Guruge J."/>
            <person name="Turnbaugh P.J."/>
            <person name="Mahowald M."/>
            <person name="Liep D."/>
            <person name="Gordon J."/>
        </authorList>
    </citation>
    <scope>NUCLEOTIDE SEQUENCE [LARGE SCALE GENOMIC DNA]</scope>
    <source>
        <strain evidence="3 4">DSM 13814</strain>
    </source>
</reference>